<reference evidence="2 3" key="1">
    <citation type="submission" date="2014-04" db="EMBL/GenBank/DDBJ databases">
        <authorList>
            <consortium name="DOE Joint Genome Institute"/>
            <person name="Kuo A."/>
            <person name="Kohler A."/>
            <person name="Costa M.D."/>
            <person name="Nagy L.G."/>
            <person name="Floudas D."/>
            <person name="Copeland A."/>
            <person name="Barry K.W."/>
            <person name="Cichocki N."/>
            <person name="Veneault-Fourrey C."/>
            <person name="LaButti K."/>
            <person name="Lindquist E.A."/>
            <person name="Lipzen A."/>
            <person name="Lundell T."/>
            <person name="Morin E."/>
            <person name="Murat C."/>
            <person name="Sun H."/>
            <person name="Tunlid A."/>
            <person name="Henrissat B."/>
            <person name="Grigoriev I.V."/>
            <person name="Hibbett D.S."/>
            <person name="Martin F."/>
            <person name="Nordberg H.P."/>
            <person name="Cantor M.N."/>
            <person name="Hua S.X."/>
        </authorList>
    </citation>
    <scope>NUCLEOTIDE SEQUENCE [LARGE SCALE GENOMIC DNA]</scope>
    <source>
        <strain evidence="2 3">Marx 270</strain>
    </source>
</reference>
<protein>
    <submittedName>
        <fullName evidence="2">Uncharacterized protein</fullName>
    </submittedName>
</protein>
<gene>
    <name evidence="2" type="ORF">M404DRAFT_20920</name>
</gene>
<dbReference type="OrthoDB" id="2705452at2759"/>
<dbReference type="AlphaFoldDB" id="A0A0C3JN90"/>
<evidence type="ECO:0000313" key="2">
    <source>
        <dbReference type="EMBL" id="KIO10668.1"/>
    </source>
</evidence>
<reference evidence="3" key="2">
    <citation type="submission" date="2015-01" db="EMBL/GenBank/DDBJ databases">
        <title>Evolutionary Origins and Diversification of the Mycorrhizal Mutualists.</title>
        <authorList>
            <consortium name="DOE Joint Genome Institute"/>
            <consortium name="Mycorrhizal Genomics Consortium"/>
            <person name="Kohler A."/>
            <person name="Kuo A."/>
            <person name="Nagy L.G."/>
            <person name="Floudas D."/>
            <person name="Copeland A."/>
            <person name="Barry K.W."/>
            <person name="Cichocki N."/>
            <person name="Veneault-Fourrey C."/>
            <person name="LaButti K."/>
            <person name="Lindquist E.A."/>
            <person name="Lipzen A."/>
            <person name="Lundell T."/>
            <person name="Morin E."/>
            <person name="Murat C."/>
            <person name="Riley R."/>
            <person name="Ohm R."/>
            <person name="Sun H."/>
            <person name="Tunlid A."/>
            <person name="Henrissat B."/>
            <person name="Grigoriev I.V."/>
            <person name="Hibbett D.S."/>
            <person name="Martin F."/>
        </authorList>
    </citation>
    <scope>NUCLEOTIDE SEQUENCE [LARGE SCALE GENOMIC DNA]</scope>
    <source>
        <strain evidence="3">Marx 270</strain>
    </source>
</reference>
<sequence>MHQLTDNLFRSKIPLEFEAERLEEHPKPTGVEVEGLETLAGSHEVEKLAYKEITDSHSAPQHMNHVESKAIARRIKIEEPSRLVIRRKLPEEVLRIEMLKHVARVDDLTLETFHGSAVPAIYILFESPSRESTRALGIRTCRGSPAMLTKRSHMTAQRVVAARTQVILHTDETSVTGQLCKIAAIEEYEEWVQINGWARSDAPLDGNGVRRAQMESPMARRRKLVHATETGQCPSDHGTRNDEDGCTERGPTLMQERTCHSMEMGHDERGY</sequence>
<name>A0A0C3JN90_PISTI</name>
<evidence type="ECO:0000313" key="3">
    <source>
        <dbReference type="Proteomes" id="UP000054217"/>
    </source>
</evidence>
<organism evidence="2 3">
    <name type="scientific">Pisolithus tinctorius Marx 270</name>
    <dbReference type="NCBI Taxonomy" id="870435"/>
    <lineage>
        <taxon>Eukaryota</taxon>
        <taxon>Fungi</taxon>
        <taxon>Dikarya</taxon>
        <taxon>Basidiomycota</taxon>
        <taxon>Agaricomycotina</taxon>
        <taxon>Agaricomycetes</taxon>
        <taxon>Agaricomycetidae</taxon>
        <taxon>Boletales</taxon>
        <taxon>Sclerodermatineae</taxon>
        <taxon>Pisolithaceae</taxon>
        <taxon>Pisolithus</taxon>
    </lineage>
</organism>
<accession>A0A0C3JN90</accession>
<dbReference type="InParanoid" id="A0A0C3JN90"/>
<dbReference type="HOGENOM" id="CLU_1027189_0_0_1"/>
<dbReference type="EMBL" id="KN831951">
    <property type="protein sequence ID" value="KIO10668.1"/>
    <property type="molecule type" value="Genomic_DNA"/>
</dbReference>
<dbReference type="Proteomes" id="UP000054217">
    <property type="component" value="Unassembled WGS sequence"/>
</dbReference>
<feature type="region of interest" description="Disordered" evidence="1">
    <location>
        <begin position="226"/>
        <end position="250"/>
    </location>
</feature>
<proteinExistence type="predicted"/>
<evidence type="ECO:0000256" key="1">
    <source>
        <dbReference type="SAM" id="MobiDB-lite"/>
    </source>
</evidence>
<feature type="compositionally biased region" description="Basic and acidic residues" evidence="1">
    <location>
        <begin position="237"/>
        <end position="247"/>
    </location>
</feature>
<keyword evidence="3" id="KW-1185">Reference proteome</keyword>